<comment type="caution">
    <text evidence="3">The sequence shown here is derived from an EMBL/GenBank/DDBJ whole genome shotgun (WGS) entry which is preliminary data.</text>
</comment>
<evidence type="ECO:0000313" key="4">
    <source>
        <dbReference type="Proteomes" id="UP000738325"/>
    </source>
</evidence>
<dbReference type="InterPro" id="IPR000626">
    <property type="entry name" value="Ubiquitin-like_dom"/>
</dbReference>
<dbReference type="GO" id="GO:0031593">
    <property type="term" value="F:polyubiquitin modification-dependent protein binding"/>
    <property type="evidence" value="ECO:0007669"/>
    <property type="project" value="TreeGrafter"/>
</dbReference>
<dbReference type="PANTHER" id="PTHR10677:SF3">
    <property type="entry name" value="FI07626P-RELATED"/>
    <property type="match status" value="1"/>
</dbReference>
<dbReference type="FunFam" id="3.10.20.90:FF:000205">
    <property type="entry name" value="2'-5'-oligoadenylate synthase-like protein 2"/>
    <property type="match status" value="1"/>
</dbReference>
<feature type="domain" description="Ubiquitin-like" evidence="2">
    <location>
        <begin position="5"/>
        <end position="74"/>
    </location>
</feature>
<dbReference type="Proteomes" id="UP000738325">
    <property type="component" value="Unassembled WGS sequence"/>
</dbReference>
<dbReference type="InterPro" id="IPR029071">
    <property type="entry name" value="Ubiquitin-like_domsf"/>
</dbReference>
<dbReference type="InterPro" id="IPR019956">
    <property type="entry name" value="Ubiquitin_dom"/>
</dbReference>
<dbReference type="EMBL" id="JAAAIP010000930">
    <property type="protein sequence ID" value="KAG0311397.1"/>
    <property type="molecule type" value="Genomic_DNA"/>
</dbReference>
<evidence type="ECO:0000259" key="2">
    <source>
        <dbReference type="PROSITE" id="PS50053"/>
    </source>
</evidence>
<keyword evidence="4" id="KW-1185">Reference proteome</keyword>
<dbReference type="Gene3D" id="3.10.20.90">
    <property type="entry name" value="Phosphatidylinositol 3-kinase Catalytic Subunit, Chain A, domain 1"/>
    <property type="match status" value="1"/>
</dbReference>
<feature type="region of interest" description="Disordered" evidence="1">
    <location>
        <begin position="81"/>
        <end position="119"/>
    </location>
</feature>
<dbReference type="CDD" id="cd16106">
    <property type="entry name" value="Ubl_Dsk2p_like"/>
    <property type="match status" value="1"/>
</dbReference>
<dbReference type="GO" id="GO:0005829">
    <property type="term" value="C:cytosol"/>
    <property type="evidence" value="ECO:0007669"/>
    <property type="project" value="TreeGrafter"/>
</dbReference>
<reference evidence="3" key="1">
    <citation type="journal article" date="2020" name="Fungal Divers.">
        <title>Resolving the Mortierellaceae phylogeny through synthesis of multi-gene phylogenetics and phylogenomics.</title>
        <authorList>
            <person name="Vandepol N."/>
            <person name="Liber J."/>
            <person name="Desiro A."/>
            <person name="Na H."/>
            <person name="Kennedy M."/>
            <person name="Barry K."/>
            <person name="Grigoriev I.V."/>
            <person name="Miller A.N."/>
            <person name="O'Donnell K."/>
            <person name="Stajich J.E."/>
            <person name="Bonito G."/>
        </authorList>
    </citation>
    <scope>NUCLEOTIDE SEQUENCE</scope>
    <source>
        <strain evidence="3">REB-010B</strain>
    </source>
</reference>
<proteinExistence type="predicted"/>
<sequence>MSEPISINVKASNDQKYVVSIQASMTVLEFKQKIAESCDTPADRMRLIYSGRVLKDADTLETYKIADGNTVHMVRGAAPAGSSAAASSTPSAAVSTTPAAVTTPTPSTTTTPATSAGKTPRACALSLSFSMYPFGAGAGAMPNPWASMMGGGGGMGGMGGMGGLGGMGGMPGMDPAVMNQMMQDPNFAQYMSNMLQNPQVIESMMAMNPSLAAMGPEFREMIR</sequence>
<organism evidence="3 4">
    <name type="scientific">Dissophora globulifera</name>
    <dbReference type="NCBI Taxonomy" id="979702"/>
    <lineage>
        <taxon>Eukaryota</taxon>
        <taxon>Fungi</taxon>
        <taxon>Fungi incertae sedis</taxon>
        <taxon>Mucoromycota</taxon>
        <taxon>Mortierellomycotina</taxon>
        <taxon>Mortierellomycetes</taxon>
        <taxon>Mortierellales</taxon>
        <taxon>Mortierellaceae</taxon>
        <taxon>Dissophora</taxon>
    </lineage>
</organism>
<dbReference type="Pfam" id="PF00240">
    <property type="entry name" value="ubiquitin"/>
    <property type="match status" value="1"/>
</dbReference>
<dbReference type="SUPFAM" id="SSF54236">
    <property type="entry name" value="Ubiquitin-like"/>
    <property type="match status" value="1"/>
</dbReference>
<dbReference type="PANTHER" id="PTHR10677">
    <property type="entry name" value="UBIQUILIN"/>
    <property type="match status" value="1"/>
</dbReference>
<dbReference type="InterPro" id="IPR015496">
    <property type="entry name" value="Ubiquilin"/>
</dbReference>
<dbReference type="OrthoDB" id="267397at2759"/>
<accession>A0A9P6UMF8</accession>
<dbReference type="GO" id="GO:0006511">
    <property type="term" value="P:ubiquitin-dependent protein catabolic process"/>
    <property type="evidence" value="ECO:0007669"/>
    <property type="project" value="TreeGrafter"/>
</dbReference>
<dbReference type="AlphaFoldDB" id="A0A9P6UMF8"/>
<dbReference type="PRINTS" id="PR00348">
    <property type="entry name" value="UBIQUITIN"/>
</dbReference>
<feature type="non-terminal residue" evidence="3">
    <location>
        <position position="1"/>
    </location>
</feature>
<gene>
    <name evidence="3" type="ORF">BGZ99_010206</name>
</gene>
<evidence type="ECO:0000256" key="1">
    <source>
        <dbReference type="SAM" id="MobiDB-lite"/>
    </source>
</evidence>
<dbReference type="PROSITE" id="PS50053">
    <property type="entry name" value="UBIQUITIN_2"/>
    <property type="match status" value="1"/>
</dbReference>
<name>A0A9P6UMF8_9FUNG</name>
<protein>
    <recommendedName>
        <fullName evidence="2">Ubiquitin-like domain-containing protein</fullName>
    </recommendedName>
</protein>
<dbReference type="SMART" id="SM00213">
    <property type="entry name" value="UBQ"/>
    <property type="match status" value="1"/>
</dbReference>
<evidence type="ECO:0000313" key="3">
    <source>
        <dbReference type="EMBL" id="KAG0311397.1"/>
    </source>
</evidence>